<gene>
    <name evidence="1" type="ORF">ERS852571_01944</name>
</gene>
<dbReference type="EMBL" id="CYXY01000011">
    <property type="protein sequence ID" value="CUN00827.1"/>
    <property type="molecule type" value="Genomic_DNA"/>
</dbReference>
<protein>
    <submittedName>
        <fullName evidence="1">Uncharacterized protein</fullName>
    </submittedName>
</protein>
<proteinExistence type="predicted"/>
<accession>A0A173TFN3</accession>
<evidence type="ECO:0000313" key="2">
    <source>
        <dbReference type="Proteomes" id="UP000095553"/>
    </source>
</evidence>
<sequence>MVYKLVLGDWSKDGHKQSEDFLFDCNYDVHKIRQAYKDSCKKLGVAFHDEDYENCTKPSSDDYSNVWTDYETPYIDETDFEILNKAGCFKGIEYEKDRDRYYVNNLKDCAKLIMNFIALSMPEDFTYKLTESEIEPINGDWNGELNVQFGYGLFFD</sequence>
<dbReference type="AlphaFoldDB" id="A0A173TFN3"/>
<name>A0A173TFN3_ANAHA</name>
<organism evidence="1 2">
    <name type="scientific">Anaerostipes hadrus</name>
    <dbReference type="NCBI Taxonomy" id="649756"/>
    <lineage>
        <taxon>Bacteria</taxon>
        <taxon>Bacillati</taxon>
        <taxon>Bacillota</taxon>
        <taxon>Clostridia</taxon>
        <taxon>Lachnospirales</taxon>
        <taxon>Lachnospiraceae</taxon>
        <taxon>Anaerostipes</taxon>
    </lineage>
</organism>
<reference evidence="1 2" key="1">
    <citation type="submission" date="2015-09" db="EMBL/GenBank/DDBJ databases">
        <authorList>
            <consortium name="Pathogen Informatics"/>
        </authorList>
    </citation>
    <scope>NUCLEOTIDE SEQUENCE [LARGE SCALE GENOMIC DNA]</scope>
    <source>
        <strain evidence="1 2">2789STDY5834959</strain>
    </source>
</reference>
<evidence type="ECO:0000313" key="1">
    <source>
        <dbReference type="EMBL" id="CUN00827.1"/>
    </source>
</evidence>
<dbReference type="RefSeq" id="WP_055072959.1">
    <property type="nucleotide sequence ID" value="NZ_CYXY01000011.1"/>
</dbReference>
<dbReference type="Proteomes" id="UP000095553">
    <property type="component" value="Unassembled WGS sequence"/>
</dbReference>